<proteinExistence type="predicted"/>
<dbReference type="Gene3D" id="2.115.10.20">
    <property type="entry name" value="Glycosyl hydrolase domain, family 43"/>
    <property type="match status" value="1"/>
</dbReference>
<gene>
    <name evidence="1" type="ORF">EBO34_15595</name>
</gene>
<accession>A0A3M7TQK8</accession>
<dbReference type="EMBL" id="RHIB01000003">
    <property type="protein sequence ID" value="RNA66640.1"/>
    <property type="molecule type" value="Genomic_DNA"/>
</dbReference>
<dbReference type="OrthoDB" id="7544904at2"/>
<dbReference type="SUPFAM" id="SSF75005">
    <property type="entry name" value="Arabinanase/levansucrase/invertase"/>
    <property type="match status" value="1"/>
</dbReference>
<dbReference type="InterPro" id="IPR015045">
    <property type="entry name" value="MPT-1-like_LmxM"/>
</dbReference>
<evidence type="ECO:0000313" key="2">
    <source>
        <dbReference type="Proteomes" id="UP000278746"/>
    </source>
</evidence>
<reference evidence="1 2" key="1">
    <citation type="submission" date="2018-10" db="EMBL/GenBank/DDBJ databases">
        <title>Bacillus Keqinensis sp. nov., a moderately halophilic bacterium isolated from a saline-alkaline lake.</title>
        <authorList>
            <person name="Wang H."/>
        </authorList>
    </citation>
    <scope>NUCLEOTIDE SEQUENCE [LARGE SCALE GENOMIC DNA]</scope>
    <source>
        <strain evidence="1 2">KQ-3</strain>
    </source>
</reference>
<organism evidence="1 2">
    <name type="scientific">Alteribacter keqinensis</name>
    <dbReference type="NCBI Taxonomy" id="2483800"/>
    <lineage>
        <taxon>Bacteria</taxon>
        <taxon>Bacillati</taxon>
        <taxon>Bacillota</taxon>
        <taxon>Bacilli</taxon>
        <taxon>Bacillales</taxon>
        <taxon>Bacillaceae</taxon>
        <taxon>Alteribacter</taxon>
    </lineage>
</organism>
<dbReference type="Proteomes" id="UP000278746">
    <property type="component" value="Unassembled WGS sequence"/>
</dbReference>
<dbReference type="Pfam" id="PF08950">
    <property type="entry name" value="DUF1861"/>
    <property type="match status" value="1"/>
</dbReference>
<protein>
    <submittedName>
        <fullName evidence="1">DUF1861 family protein</fullName>
    </submittedName>
</protein>
<dbReference type="PANTHER" id="PTHR37036:SF2">
    <property type="entry name" value="DUF1861 FAMILY PROTEIN"/>
    <property type="match status" value="1"/>
</dbReference>
<evidence type="ECO:0000313" key="1">
    <source>
        <dbReference type="EMBL" id="RNA66640.1"/>
    </source>
</evidence>
<comment type="caution">
    <text evidence="1">The sequence shown here is derived from an EMBL/GenBank/DDBJ whole genome shotgun (WGS) entry which is preliminary data.</text>
</comment>
<dbReference type="AlphaFoldDB" id="A0A3M7TQK8"/>
<dbReference type="PANTHER" id="PTHR37036">
    <property type="match status" value="1"/>
</dbReference>
<dbReference type="InterPro" id="IPR023296">
    <property type="entry name" value="Glyco_hydro_beta-prop_sf"/>
</dbReference>
<keyword evidence="2" id="KW-1185">Reference proteome</keyword>
<name>A0A3M7TQK8_9BACI</name>
<sequence length="317" mass="35350">MISVKELVKNEVKTCRDLVKEYIGVPQPEAPEKIQFSGVEGRDVYNITAPFKDGEEYVIAGRVEERDSEHSEVYFFVNRGGEWVPRKGDPVFKLQDPFFTRIRGELVLGGVEIFPHPEIESALGWRTVFYKGKTISKLKKLTVGPDGMKDLRLVELMDGSVGIMTRPQGEKGGRGEIGFVKVPSLEDVSIEVINDAPLLEGQFIKEEWGGANEIHLLSNGLLGVLGHIACFDEEENRHYYPMVFALNPDTGDFSDIRIIARRSDFLEGDAKRPDLADVVFSGGIVRNENGTADLYAGISDAEAQRITVPDPFLTFEK</sequence>